<evidence type="ECO:0000313" key="4">
    <source>
        <dbReference type="Proteomes" id="UP000027265"/>
    </source>
</evidence>
<organism evidence="3 4">
    <name type="scientific">Jaapia argillacea MUCL 33604</name>
    <dbReference type="NCBI Taxonomy" id="933084"/>
    <lineage>
        <taxon>Eukaryota</taxon>
        <taxon>Fungi</taxon>
        <taxon>Dikarya</taxon>
        <taxon>Basidiomycota</taxon>
        <taxon>Agaricomycotina</taxon>
        <taxon>Agaricomycetes</taxon>
        <taxon>Agaricomycetidae</taxon>
        <taxon>Jaapiales</taxon>
        <taxon>Jaapiaceae</taxon>
        <taxon>Jaapia</taxon>
    </lineage>
</organism>
<dbReference type="AlphaFoldDB" id="A0A067QM94"/>
<evidence type="ECO:0000313" key="3">
    <source>
        <dbReference type="EMBL" id="KDQ63761.1"/>
    </source>
</evidence>
<proteinExistence type="predicted"/>
<dbReference type="PANTHER" id="PTHR42339:SF1">
    <property type="entry name" value="HISTONE H1"/>
    <property type="match status" value="1"/>
</dbReference>
<accession>A0A067QM94</accession>
<dbReference type="EMBL" id="KL197710">
    <property type="protein sequence ID" value="KDQ63761.1"/>
    <property type="molecule type" value="Genomic_DNA"/>
</dbReference>
<feature type="domain" description="DUF7726" evidence="2">
    <location>
        <begin position="88"/>
        <end position="147"/>
    </location>
</feature>
<evidence type="ECO:0000259" key="2">
    <source>
        <dbReference type="Pfam" id="PF24852"/>
    </source>
</evidence>
<dbReference type="InParanoid" id="A0A067QM94"/>
<dbReference type="Pfam" id="PF24852">
    <property type="entry name" value="DUF7726"/>
    <property type="match status" value="1"/>
</dbReference>
<dbReference type="InterPro" id="IPR056143">
    <property type="entry name" value="DUF7726"/>
</dbReference>
<dbReference type="HOGENOM" id="CLU_116575_1_0_1"/>
<feature type="compositionally biased region" description="Polar residues" evidence="1">
    <location>
        <begin position="20"/>
        <end position="34"/>
    </location>
</feature>
<name>A0A067QM94_9AGAM</name>
<protein>
    <recommendedName>
        <fullName evidence="2">DUF7726 domain-containing protein</fullName>
    </recommendedName>
</protein>
<evidence type="ECO:0000256" key="1">
    <source>
        <dbReference type="SAM" id="MobiDB-lite"/>
    </source>
</evidence>
<gene>
    <name evidence="3" type="ORF">JAAARDRAFT_203155</name>
</gene>
<keyword evidence="4" id="KW-1185">Reference proteome</keyword>
<reference evidence="4" key="1">
    <citation type="journal article" date="2014" name="Proc. Natl. Acad. Sci. U.S.A.">
        <title>Extensive sampling of basidiomycete genomes demonstrates inadequacy of the white-rot/brown-rot paradigm for wood decay fungi.</title>
        <authorList>
            <person name="Riley R."/>
            <person name="Salamov A.A."/>
            <person name="Brown D.W."/>
            <person name="Nagy L.G."/>
            <person name="Floudas D."/>
            <person name="Held B.W."/>
            <person name="Levasseur A."/>
            <person name="Lombard V."/>
            <person name="Morin E."/>
            <person name="Otillar R."/>
            <person name="Lindquist E.A."/>
            <person name="Sun H."/>
            <person name="LaButti K.M."/>
            <person name="Schmutz J."/>
            <person name="Jabbour D."/>
            <person name="Luo H."/>
            <person name="Baker S.E."/>
            <person name="Pisabarro A.G."/>
            <person name="Walton J.D."/>
            <person name="Blanchette R.A."/>
            <person name="Henrissat B."/>
            <person name="Martin F."/>
            <person name="Cullen D."/>
            <person name="Hibbett D.S."/>
            <person name="Grigoriev I.V."/>
        </authorList>
    </citation>
    <scope>NUCLEOTIDE SEQUENCE [LARGE SCALE GENOMIC DNA]</scope>
    <source>
        <strain evidence="4">MUCL 33604</strain>
    </source>
</reference>
<sequence length="159" mass="17333">MAPKRKSDAIEDLPEIAVLNDSSTSNQPSGSKATLDSLIKAPAAKKARVADEEDASTSKSKAGKKGKTTAPTRWQDVVLEGEDQGEVSVYDDCNDIRRKIRVLQKTPDWKVTHWLRDIGGVNSNSYGRFMKATGPTGGAENGTYYSADVLYISARHVLY</sequence>
<dbReference type="Proteomes" id="UP000027265">
    <property type="component" value="Unassembled WGS sequence"/>
</dbReference>
<feature type="region of interest" description="Disordered" evidence="1">
    <location>
        <begin position="1"/>
        <end position="75"/>
    </location>
</feature>
<dbReference type="OrthoDB" id="2592504at2759"/>
<dbReference type="PANTHER" id="PTHR42339">
    <property type="entry name" value="HISTONE H1"/>
    <property type="match status" value="1"/>
</dbReference>